<name>A0A9N9LTE6_9HELO</name>
<gene>
    <name evidence="3" type="ORF">HYALB_00000771</name>
</gene>
<comment type="caution">
    <text evidence="3">The sequence shown here is derived from an EMBL/GenBank/DDBJ whole genome shotgun (WGS) entry which is preliminary data.</text>
</comment>
<keyword evidence="1" id="KW-0175">Coiled coil</keyword>
<feature type="coiled-coil region" evidence="1">
    <location>
        <begin position="146"/>
        <end position="183"/>
    </location>
</feature>
<accession>A0A9N9LTE6</accession>
<proteinExistence type="predicted"/>
<evidence type="ECO:0000313" key="3">
    <source>
        <dbReference type="EMBL" id="CAG8978099.1"/>
    </source>
</evidence>
<dbReference type="AlphaFoldDB" id="A0A9N9LTE6"/>
<evidence type="ECO:0000256" key="2">
    <source>
        <dbReference type="SAM" id="MobiDB-lite"/>
    </source>
</evidence>
<evidence type="ECO:0000256" key="1">
    <source>
        <dbReference type="SAM" id="Coils"/>
    </source>
</evidence>
<reference evidence="3" key="1">
    <citation type="submission" date="2021-07" db="EMBL/GenBank/DDBJ databases">
        <authorList>
            <person name="Durling M."/>
        </authorList>
    </citation>
    <scope>NUCLEOTIDE SEQUENCE</scope>
</reference>
<organism evidence="3 4">
    <name type="scientific">Hymenoscyphus albidus</name>
    <dbReference type="NCBI Taxonomy" id="595503"/>
    <lineage>
        <taxon>Eukaryota</taxon>
        <taxon>Fungi</taxon>
        <taxon>Dikarya</taxon>
        <taxon>Ascomycota</taxon>
        <taxon>Pezizomycotina</taxon>
        <taxon>Leotiomycetes</taxon>
        <taxon>Helotiales</taxon>
        <taxon>Helotiaceae</taxon>
        <taxon>Hymenoscyphus</taxon>
    </lineage>
</organism>
<dbReference type="EMBL" id="CAJVRM010000240">
    <property type="protein sequence ID" value="CAG8978099.1"/>
    <property type="molecule type" value="Genomic_DNA"/>
</dbReference>
<keyword evidence="4" id="KW-1185">Reference proteome</keyword>
<protein>
    <submittedName>
        <fullName evidence="3">Uncharacterized protein</fullName>
    </submittedName>
</protein>
<dbReference type="OrthoDB" id="10300157at2759"/>
<evidence type="ECO:0000313" key="4">
    <source>
        <dbReference type="Proteomes" id="UP000701801"/>
    </source>
</evidence>
<feature type="compositionally biased region" description="Basic and acidic residues" evidence="2">
    <location>
        <begin position="36"/>
        <end position="50"/>
    </location>
</feature>
<feature type="compositionally biased region" description="Polar residues" evidence="2">
    <location>
        <begin position="1"/>
        <end position="11"/>
    </location>
</feature>
<sequence>MSTTDLDQLRQNIKFPTMSTKPPKQVPKQGKQRRVNKSDKVEANKVEKPAPKLLKKAPSGSDERQWPAFQGIQTLQINSDPLTQREHSISAKGQQRMRAQYTAPQLAKHRLAIQAPLAPKQEENTMAAICYQVQGDPRNGPVQMMWDAFEAKINALENEVLKLQREKAEVQKSNDELVEEFKKVAGLAHVALGGNVARGIGNY</sequence>
<dbReference type="Proteomes" id="UP000701801">
    <property type="component" value="Unassembled WGS sequence"/>
</dbReference>
<feature type="region of interest" description="Disordered" evidence="2">
    <location>
        <begin position="1"/>
        <end position="64"/>
    </location>
</feature>